<feature type="transmembrane region" description="Helical" evidence="6">
    <location>
        <begin position="178"/>
        <end position="197"/>
    </location>
</feature>
<dbReference type="PROSITE" id="PS50056">
    <property type="entry name" value="TYR_PHOSPHATASE_2"/>
    <property type="match status" value="1"/>
</dbReference>
<keyword evidence="5 6" id="KW-0472">Membrane</keyword>
<dbReference type="GeneID" id="119727714"/>
<dbReference type="Gene3D" id="2.60.40.1110">
    <property type="match status" value="1"/>
</dbReference>
<dbReference type="EnsemblMetazoa" id="XM_038199733.1">
    <property type="protein sequence ID" value="XP_038055661.1"/>
    <property type="gene ID" value="LOC119727714"/>
</dbReference>
<keyword evidence="2 6" id="KW-0812">Transmembrane</keyword>
<feature type="domain" description="C2 tensin-type" evidence="9">
    <location>
        <begin position="455"/>
        <end position="592"/>
    </location>
</feature>
<dbReference type="SUPFAM" id="SSF81324">
    <property type="entry name" value="Voltage-gated potassium channels"/>
    <property type="match status" value="1"/>
</dbReference>
<dbReference type="InterPro" id="IPR005821">
    <property type="entry name" value="Ion_trans_dom"/>
</dbReference>
<evidence type="ECO:0000259" key="7">
    <source>
        <dbReference type="PROSITE" id="PS50056"/>
    </source>
</evidence>
<dbReference type="InterPro" id="IPR029021">
    <property type="entry name" value="Prot-tyrosine_phosphatase-like"/>
</dbReference>
<dbReference type="InterPro" id="IPR016130">
    <property type="entry name" value="Tyr_Pase_AS"/>
</dbReference>
<dbReference type="InterPro" id="IPR045102">
    <property type="entry name" value="PTP_VSP_TPTE"/>
</dbReference>
<dbReference type="OMA" id="THGGVEN"/>
<dbReference type="PROSITE" id="PS00383">
    <property type="entry name" value="TYR_PHOSPHATASE_1"/>
    <property type="match status" value="1"/>
</dbReference>
<dbReference type="InterPro" id="IPR027359">
    <property type="entry name" value="Volt_channel_dom_sf"/>
</dbReference>
<feature type="domain" description="Tyrosine specific protein phosphatases" evidence="7">
    <location>
        <begin position="357"/>
        <end position="417"/>
    </location>
</feature>
<dbReference type="GO" id="GO:0016314">
    <property type="term" value="F:phosphatidylinositol-3,4,5-trisphosphate 3-phosphatase activity"/>
    <property type="evidence" value="ECO:0007669"/>
    <property type="project" value="TreeGrafter"/>
</dbReference>
<dbReference type="GO" id="GO:0016020">
    <property type="term" value="C:membrane"/>
    <property type="evidence" value="ECO:0007669"/>
    <property type="project" value="UniProtKB-SubCell"/>
</dbReference>
<dbReference type="Pfam" id="PF10409">
    <property type="entry name" value="PTEN_C2"/>
    <property type="match status" value="1"/>
</dbReference>
<evidence type="ECO:0000256" key="1">
    <source>
        <dbReference type="ARBA" id="ARBA00004141"/>
    </source>
</evidence>
<keyword evidence="4 6" id="KW-1133">Transmembrane helix</keyword>
<keyword evidence="3" id="KW-0378">Hydrolase</keyword>
<dbReference type="GO" id="GO:0005829">
    <property type="term" value="C:cytosol"/>
    <property type="evidence" value="ECO:0007669"/>
    <property type="project" value="TreeGrafter"/>
</dbReference>
<dbReference type="Gene3D" id="3.90.190.10">
    <property type="entry name" value="Protein tyrosine phosphatase superfamily"/>
    <property type="match status" value="1"/>
</dbReference>
<evidence type="ECO:0000256" key="6">
    <source>
        <dbReference type="SAM" id="Phobius"/>
    </source>
</evidence>
<evidence type="ECO:0000256" key="5">
    <source>
        <dbReference type="ARBA" id="ARBA00023136"/>
    </source>
</evidence>
<dbReference type="OrthoDB" id="16692at2759"/>
<keyword evidence="11" id="KW-1185">Reference proteome</keyword>
<dbReference type="SUPFAM" id="SSF49562">
    <property type="entry name" value="C2 domain (Calcium/lipid-binding domain, CaLB)"/>
    <property type="match status" value="1"/>
</dbReference>
<dbReference type="SUPFAM" id="SSF52799">
    <property type="entry name" value="(Phosphotyrosine protein) phosphatases II"/>
    <property type="match status" value="1"/>
</dbReference>
<name>A0A913ZX82_PATMI</name>
<dbReference type="FunFam" id="2.60.40.1110:FF:000004">
    <property type="entry name" value="Voltage-sensor containing phosphatase"/>
    <property type="match status" value="1"/>
</dbReference>
<feature type="transmembrane region" description="Helical" evidence="6">
    <location>
        <begin position="142"/>
        <end position="166"/>
    </location>
</feature>
<accession>A0A913ZX82</accession>
<evidence type="ECO:0000256" key="2">
    <source>
        <dbReference type="ARBA" id="ARBA00022692"/>
    </source>
</evidence>
<dbReference type="InterPro" id="IPR014020">
    <property type="entry name" value="Tensin_C2-dom"/>
</dbReference>
<dbReference type="Pfam" id="PF22785">
    <property type="entry name" value="Tc-R-P"/>
    <property type="match status" value="1"/>
</dbReference>
<evidence type="ECO:0000259" key="8">
    <source>
        <dbReference type="PROSITE" id="PS51181"/>
    </source>
</evidence>
<dbReference type="PROSITE" id="PS51181">
    <property type="entry name" value="PPASE_TENSIN"/>
    <property type="match status" value="1"/>
</dbReference>
<comment type="subcellular location">
    <subcellularLocation>
        <location evidence="1">Membrane</location>
        <topology evidence="1">Multi-pass membrane protein</topology>
    </subcellularLocation>
</comment>
<dbReference type="PANTHER" id="PTHR12305">
    <property type="entry name" value="PHOSPHATASE WITH HOMOLOGY TO TENSIN"/>
    <property type="match status" value="1"/>
</dbReference>
<dbReference type="RefSeq" id="XP_038055661.1">
    <property type="nucleotide sequence ID" value="XM_038199733.1"/>
</dbReference>
<dbReference type="CDD" id="cd14510">
    <property type="entry name" value="PTP_VSP_TPTE"/>
    <property type="match status" value="1"/>
</dbReference>
<sequence length="597" mass="67892">MADDTSPHRYLIAAQEEDAQADDLANPTHLQGASPTTITAHSIFPPSVELESSSTTSNGSFKPVHLAMTNGFLSADTEVDLDDAVPLGGHILHDDPNENDQELWTVSQNVQFEQADHAYVSVVRYPRLKKARMKTKRLIEHLAVRLIGVFLVIFDIIIVILDIALNPQNLSTIEVYDAISVAVWCYFLLEISLRIFAKGKKFFRTKLDILDLVIVTVTGSVTLVYVSVDLTGSYLKLVVVFRVLRIFLLVRLLSERKHVSKATRKMVSQNKRRYKEDDFDLDLTYITDRVIASSFPSSGSRAIYRNPIEEVARFLDTKHPDHYKVYNLCIERHYDESFFHHQVGRVLIFDHNVPKLKDLVAFCADARQWMEADNQNIVFIHCKGGKGRTGLAVCAWLLESGLFTNSKECLEYFGARRTDYTEGDMYQGVDTPSQSRYVDYFQKVKYCLDGRLPSAAPLTISTVRISGIQGVGKGDGRDLYMEVHSDSLPVFTCDFRRNVNCTVIYDFDTDTVIIKVKNSPEFAGDVKVKFISSNKKIPKAYDDCAFFFWFYTGFIKDNRLYLARKDLDNPHKAETWKVYRDTFAVEINFGSVLESDA</sequence>
<organism evidence="10 11">
    <name type="scientific">Patiria miniata</name>
    <name type="common">Bat star</name>
    <name type="synonym">Asterina miniata</name>
    <dbReference type="NCBI Taxonomy" id="46514"/>
    <lineage>
        <taxon>Eukaryota</taxon>
        <taxon>Metazoa</taxon>
        <taxon>Echinodermata</taxon>
        <taxon>Eleutherozoa</taxon>
        <taxon>Asterozoa</taxon>
        <taxon>Asteroidea</taxon>
        <taxon>Valvatacea</taxon>
        <taxon>Valvatida</taxon>
        <taxon>Asterinidae</taxon>
        <taxon>Patiria</taxon>
    </lineage>
</organism>
<dbReference type="Pfam" id="PF00520">
    <property type="entry name" value="Ion_trans"/>
    <property type="match status" value="1"/>
</dbReference>
<dbReference type="SMART" id="SM01326">
    <property type="entry name" value="PTEN_C2"/>
    <property type="match status" value="1"/>
</dbReference>
<evidence type="ECO:0000313" key="10">
    <source>
        <dbReference type="EnsemblMetazoa" id="XP_038055661.1"/>
    </source>
</evidence>
<dbReference type="PANTHER" id="PTHR12305:SF60">
    <property type="entry name" value="PHOSPHATIDYLINOSITOL 3,4,5-TRISPHOSPHATE 3-PHOSPHATASE TPTE2-RELATED"/>
    <property type="match status" value="1"/>
</dbReference>
<protein>
    <recommendedName>
        <fullName evidence="12">Phosphatidylinositol-3,4,5-trisphosphate 3-phosphatase</fullName>
    </recommendedName>
</protein>
<evidence type="ECO:0000313" key="11">
    <source>
        <dbReference type="Proteomes" id="UP000887568"/>
    </source>
</evidence>
<dbReference type="PROSITE" id="PS51182">
    <property type="entry name" value="C2_TENSIN"/>
    <property type="match status" value="1"/>
</dbReference>
<evidence type="ECO:0008006" key="12">
    <source>
        <dbReference type="Google" id="ProtNLM"/>
    </source>
</evidence>
<dbReference type="Gene3D" id="1.20.120.350">
    <property type="entry name" value="Voltage-gated potassium channels. Chain C"/>
    <property type="match status" value="1"/>
</dbReference>
<proteinExistence type="predicted"/>
<reference evidence="10" key="1">
    <citation type="submission" date="2022-11" db="UniProtKB">
        <authorList>
            <consortium name="EnsemblMetazoa"/>
        </authorList>
    </citation>
    <scope>IDENTIFICATION</scope>
</reference>
<dbReference type="InterPro" id="IPR035892">
    <property type="entry name" value="C2_domain_sf"/>
</dbReference>
<evidence type="ECO:0000256" key="4">
    <source>
        <dbReference type="ARBA" id="ARBA00022989"/>
    </source>
</evidence>
<dbReference type="InterPro" id="IPR051281">
    <property type="entry name" value="Dual-spec_lipid-protein_phosph"/>
</dbReference>
<evidence type="ECO:0000259" key="9">
    <source>
        <dbReference type="PROSITE" id="PS51182"/>
    </source>
</evidence>
<feature type="domain" description="Phosphatase tensin-type" evidence="8">
    <location>
        <begin position="272"/>
        <end position="448"/>
    </location>
</feature>
<dbReference type="InterPro" id="IPR029023">
    <property type="entry name" value="Tensin_phosphatase"/>
</dbReference>
<dbReference type="AlphaFoldDB" id="A0A913ZX82"/>
<dbReference type="GO" id="GO:0005216">
    <property type="term" value="F:monoatomic ion channel activity"/>
    <property type="evidence" value="ECO:0007669"/>
    <property type="project" value="InterPro"/>
</dbReference>
<dbReference type="Proteomes" id="UP000887568">
    <property type="component" value="Unplaced"/>
</dbReference>
<evidence type="ECO:0000256" key="3">
    <source>
        <dbReference type="ARBA" id="ARBA00022801"/>
    </source>
</evidence>
<feature type="transmembrane region" description="Helical" evidence="6">
    <location>
        <begin position="209"/>
        <end position="228"/>
    </location>
</feature>
<dbReference type="InterPro" id="IPR000387">
    <property type="entry name" value="Tyr_Pase_dom"/>
</dbReference>